<feature type="compositionally biased region" description="Polar residues" evidence="1">
    <location>
        <begin position="60"/>
        <end position="73"/>
    </location>
</feature>
<accession>A0A0B7A4F0</accession>
<feature type="non-terminal residue" evidence="2">
    <location>
        <position position="1"/>
    </location>
</feature>
<evidence type="ECO:0000256" key="1">
    <source>
        <dbReference type="SAM" id="MobiDB-lite"/>
    </source>
</evidence>
<name>A0A0B7A4F0_9EUPU</name>
<organism evidence="2">
    <name type="scientific">Arion vulgaris</name>
    <dbReference type="NCBI Taxonomy" id="1028688"/>
    <lineage>
        <taxon>Eukaryota</taxon>
        <taxon>Metazoa</taxon>
        <taxon>Spiralia</taxon>
        <taxon>Lophotrochozoa</taxon>
        <taxon>Mollusca</taxon>
        <taxon>Gastropoda</taxon>
        <taxon>Heterobranchia</taxon>
        <taxon>Euthyneura</taxon>
        <taxon>Panpulmonata</taxon>
        <taxon>Eupulmonata</taxon>
        <taxon>Stylommatophora</taxon>
        <taxon>Helicina</taxon>
        <taxon>Arionoidea</taxon>
        <taxon>Arionidae</taxon>
        <taxon>Arion</taxon>
    </lineage>
</organism>
<evidence type="ECO:0000313" key="2">
    <source>
        <dbReference type="EMBL" id="CEK75482.1"/>
    </source>
</evidence>
<feature type="compositionally biased region" description="Basic and acidic residues" evidence="1">
    <location>
        <begin position="211"/>
        <end position="292"/>
    </location>
</feature>
<feature type="compositionally biased region" description="Acidic residues" evidence="1">
    <location>
        <begin position="93"/>
        <end position="102"/>
    </location>
</feature>
<reference evidence="2" key="1">
    <citation type="submission" date="2014-12" db="EMBL/GenBank/DDBJ databases">
        <title>Insight into the proteome of Arion vulgaris.</title>
        <authorList>
            <person name="Aradska J."/>
            <person name="Bulat T."/>
            <person name="Smidak R."/>
            <person name="Sarate P."/>
            <person name="Gangsoo J."/>
            <person name="Sialana F."/>
            <person name="Bilban M."/>
            <person name="Lubec G."/>
        </authorList>
    </citation>
    <scope>NUCLEOTIDE SEQUENCE</scope>
    <source>
        <tissue evidence="2">Skin</tissue>
    </source>
</reference>
<feature type="region of interest" description="Disordered" evidence="1">
    <location>
        <begin position="58"/>
        <end position="337"/>
    </location>
</feature>
<feature type="compositionally biased region" description="Polar residues" evidence="1">
    <location>
        <begin position="146"/>
        <end position="166"/>
    </location>
</feature>
<dbReference type="AlphaFoldDB" id="A0A0B7A4F0"/>
<feature type="region of interest" description="Disordered" evidence="1">
    <location>
        <begin position="1"/>
        <end position="24"/>
    </location>
</feature>
<gene>
    <name evidence="2" type="primary">ORF95713</name>
</gene>
<dbReference type="EMBL" id="HACG01028617">
    <property type="protein sequence ID" value="CEK75482.1"/>
    <property type="molecule type" value="Transcribed_RNA"/>
</dbReference>
<feature type="compositionally biased region" description="Basic and acidic residues" evidence="1">
    <location>
        <begin position="1"/>
        <end position="18"/>
    </location>
</feature>
<feature type="compositionally biased region" description="Basic and acidic residues" evidence="1">
    <location>
        <begin position="78"/>
        <end position="87"/>
    </location>
</feature>
<protein>
    <submittedName>
        <fullName evidence="2">Uncharacterized protein</fullName>
    </submittedName>
</protein>
<sequence>TETDVPHTTETEAPHTTETDVPPTTEIVCDAAEKQDADSIGSEREDTDPVEVLQDRLNAGSENVEGNDQNCTESEVEDPGKIIKHEINISNNDVDEENEDEKDGSVPLKDTSKMMVRTASFGGSEASDGAGLDDYDLDDIDDILNTGATSSPSTQEHETTPSTESVLTAEETAGSVDQEDRNPAKLSSDKDVERKHETKVNNNVSKKTKEKTKSSKKEGKEKVKSSEKESKDKTDKSKSKEKENKDKPEKSKSSKKDTAHDKKAEKSKQSKKEPAQESKVEAAGGEEDKRSLNESQTSLELDDLEGALDKQMQESDRRKSPKKSSSKKLSIFKKVFK</sequence>
<feature type="compositionally biased region" description="Basic and acidic residues" evidence="1">
    <location>
        <begin position="307"/>
        <end position="318"/>
    </location>
</feature>
<feature type="compositionally biased region" description="Basic residues" evidence="1">
    <location>
        <begin position="319"/>
        <end position="337"/>
    </location>
</feature>
<feature type="compositionally biased region" description="Acidic residues" evidence="1">
    <location>
        <begin position="131"/>
        <end position="142"/>
    </location>
</feature>
<feature type="compositionally biased region" description="Basic and acidic residues" evidence="1">
    <location>
        <begin position="178"/>
        <end position="199"/>
    </location>
</feature>
<proteinExistence type="predicted"/>